<dbReference type="CDD" id="cd09278">
    <property type="entry name" value="RNase_HI_prokaryote_like"/>
    <property type="match status" value="1"/>
</dbReference>
<dbReference type="GO" id="GO:0005737">
    <property type="term" value="C:cytoplasm"/>
    <property type="evidence" value="ECO:0007669"/>
    <property type="project" value="UniProtKB-SubCell"/>
</dbReference>
<dbReference type="Proteomes" id="UP000078287">
    <property type="component" value="Unassembled WGS sequence"/>
</dbReference>
<evidence type="ECO:0000256" key="6">
    <source>
        <dbReference type="ARBA" id="ARBA00017721"/>
    </source>
</evidence>
<dbReference type="SUPFAM" id="SSF53098">
    <property type="entry name" value="Ribonuclease H-like"/>
    <property type="match status" value="1"/>
</dbReference>
<keyword evidence="8 12" id="KW-0479">Metal-binding</keyword>
<feature type="domain" description="RNase H type-1" evidence="13">
    <location>
        <begin position="82"/>
        <end position="224"/>
    </location>
</feature>
<keyword evidence="7 12" id="KW-0540">Nuclease</keyword>
<sequence length="237" mass="26024">MSQKQQYYLVVRGRQPGLYQQWQGADGAQAQVDGFPNALYKRFATLAAAREWVATLPPAERAQAQALLPAEAETPVSATDTPAGIVVMYTDGSAIGNPGPGGYGVVLRYNSHYKELSGGFRHTTNNRMELMACIAGLRALKRPMAVTIHSDSEYVVQAMQQGWARRWQANNWLRNKSEPVKNADLWAELLALCDRHQVTFVRVPGHSGVPDNERCHELALAAAQQPDLPPDEGFVAA</sequence>
<protein>
    <recommendedName>
        <fullName evidence="6 12">Ribonuclease H</fullName>
        <shortName evidence="12">RNase H</shortName>
        <ecNumber evidence="5 12">3.1.26.4</ecNumber>
    </recommendedName>
</protein>
<dbReference type="PANTHER" id="PTHR10642">
    <property type="entry name" value="RIBONUCLEASE H1"/>
    <property type="match status" value="1"/>
</dbReference>
<gene>
    <name evidence="12" type="primary">rnhA</name>
    <name evidence="14" type="ORF">A6A03_01280</name>
</gene>
<evidence type="ECO:0000256" key="9">
    <source>
        <dbReference type="ARBA" id="ARBA00022759"/>
    </source>
</evidence>
<dbReference type="InterPro" id="IPR037056">
    <property type="entry name" value="RNase_H1_N_sf"/>
</dbReference>
<dbReference type="InterPro" id="IPR009027">
    <property type="entry name" value="Ribosomal_bL9/RNase_H1_N"/>
</dbReference>
<evidence type="ECO:0000256" key="2">
    <source>
        <dbReference type="ARBA" id="ARBA00004065"/>
    </source>
</evidence>
<evidence type="ECO:0000256" key="4">
    <source>
        <dbReference type="ARBA" id="ARBA00011245"/>
    </source>
</evidence>
<comment type="subunit">
    <text evidence="4 12">Monomer.</text>
</comment>
<comment type="cofactor">
    <cofactor evidence="12">
        <name>Mg(2+)</name>
        <dbReference type="ChEBI" id="CHEBI:18420"/>
    </cofactor>
    <text evidence="12">Binds 1 Mg(2+) ion per subunit. May bind a second metal ion at a regulatory site, or after substrate binding.</text>
</comment>
<feature type="binding site" evidence="12">
    <location>
        <position position="91"/>
    </location>
    <ligand>
        <name>Mg(2+)</name>
        <dbReference type="ChEBI" id="CHEBI:18420"/>
        <label>2</label>
    </ligand>
</feature>
<comment type="similarity">
    <text evidence="3 12">Belongs to the RNase H family.</text>
</comment>
<keyword evidence="15" id="KW-1185">Reference proteome</keyword>
<dbReference type="HAMAP" id="MF_00042">
    <property type="entry name" value="RNase_H"/>
    <property type="match status" value="1"/>
</dbReference>
<dbReference type="GO" id="GO:0000287">
    <property type="term" value="F:magnesium ion binding"/>
    <property type="evidence" value="ECO:0007669"/>
    <property type="project" value="UniProtKB-UniRule"/>
</dbReference>
<evidence type="ECO:0000256" key="7">
    <source>
        <dbReference type="ARBA" id="ARBA00022722"/>
    </source>
</evidence>
<dbReference type="InterPro" id="IPR022892">
    <property type="entry name" value="RNaseHI"/>
</dbReference>
<dbReference type="InterPro" id="IPR002156">
    <property type="entry name" value="RNaseH_domain"/>
</dbReference>
<dbReference type="AlphaFoldDB" id="A0A178MF68"/>
<evidence type="ECO:0000256" key="11">
    <source>
        <dbReference type="ARBA" id="ARBA00022842"/>
    </source>
</evidence>
<dbReference type="OrthoDB" id="7845843at2"/>
<dbReference type="EMBL" id="LWQS01000038">
    <property type="protein sequence ID" value="OAN47401.1"/>
    <property type="molecule type" value="Genomic_DNA"/>
</dbReference>
<evidence type="ECO:0000313" key="15">
    <source>
        <dbReference type="Proteomes" id="UP000078287"/>
    </source>
</evidence>
<dbReference type="FunFam" id="3.30.420.10:FF:000089">
    <property type="entry name" value="Ribonuclease H"/>
    <property type="match status" value="1"/>
</dbReference>
<proteinExistence type="inferred from homology"/>
<dbReference type="PANTHER" id="PTHR10642:SF26">
    <property type="entry name" value="RIBONUCLEASE H1"/>
    <property type="match status" value="1"/>
</dbReference>
<comment type="caution">
    <text evidence="14">The sequence shown here is derived from an EMBL/GenBank/DDBJ whole genome shotgun (WGS) entry which is preliminary data.</text>
</comment>
<evidence type="ECO:0000256" key="5">
    <source>
        <dbReference type="ARBA" id="ARBA00012180"/>
    </source>
</evidence>
<keyword evidence="11 12" id="KW-0460">Magnesium</keyword>
<dbReference type="InterPro" id="IPR011320">
    <property type="entry name" value="RNase_H1_N"/>
</dbReference>
<comment type="function">
    <text evidence="2 12">Endonuclease that specifically degrades the RNA of RNA-DNA hybrids.</text>
</comment>
<dbReference type="NCBIfam" id="NF001236">
    <property type="entry name" value="PRK00203.1"/>
    <property type="match status" value="1"/>
</dbReference>
<evidence type="ECO:0000256" key="10">
    <source>
        <dbReference type="ARBA" id="ARBA00022801"/>
    </source>
</evidence>
<reference evidence="14 15" key="1">
    <citation type="submission" date="2016-04" db="EMBL/GenBank/DDBJ databases">
        <title>Chloroflexus islandicus sp. nov., a thermophilic filamentous anoxygenic phototrophic bacterium from geyser Strokkur (Iceland).</title>
        <authorList>
            <person name="Gaisin V.A."/>
            <person name="Kalashnikov A.M."/>
            <person name="Sukhacheva M.V."/>
            <person name="Grouzdev D.S."/>
            <person name="Ivanov T.M."/>
            <person name="Kuznetsov B."/>
            <person name="Gorlenko V.M."/>
        </authorList>
    </citation>
    <scope>NUCLEOTIDE SEQUENCE [LARGE SCALE GENOMIC DNA]</scope>
    <source>
        <strain evidence="15">isl-2</strain>
    </source>
</reference>
<dbReference type="Pfam" id="PF00075">
    <property type="entry name" value="RNase_H"/>
    <property type="match status" value="1"/>
</dbReference>
<keyword evidence="12" id="KW-0963">Cytoplasm</keyword>
<evidence type="ECO:0000259" key="13">
    <source>
        <dbReference type="PROSITE" id="PS50879"/>
    </source>
</evidence>
<evidence type="ECO:0000256" key="1">
    <source>
        <dbReference type="ARBA" id="ARBA00000077"/>
    </source>
</evidence>
<dbReference type="GO" id="GO:0004523">
    <property type="term" value="F:RNA-DNA hybrid ribonuclease activity"/>
    <property type="evidence" value="ECO:0007669"/>
    <property type="project" value="UniProtKB-UniRule"/>
</dbReference>
<dbReference type="GO" id="GO:0003676">
    <property type="term" value="F:nucleic acid binding"/>
    <property type="evidence" value="ECO:0007669"/>
    <property type="project" value="InterPro"/>
</dbReference>
<dbReference type="STRING" id="1707952.A6A03_01280"/>
<dbReference type="GO" id="GO:0043137">
    <property type="term" value="P:DNA replication, removal of RNA primer"/>
    <property type="evidence" value="ECO:0007669"/>
    <property type="project" value="TreeGrafter"/>
</dbReference>
<evidence type="ECO:0000256" key="8">
    <source>
        <dbReference type="ARBA" id="ARBA00022723"/>
    </source>
</evidence>
<dbReference type="InterPro" id="IPR050092">
    <property type="entry name" value="RNase_H"/>
</dbReference>
<dbReference type="SUPFAM" id="SSF55658">
    <property type="entry name" value="L9 N-domain-like"/>
    <property type="match status" value="1"/>
</dbReference>
<dbReference type="Pfam" id="PF01693">
    <property type="entry name" value="Cauli_VI"/>
    <property type="match status" value="1"/>
</dbReference>
<dbReference type="InterPro" id="IPR012337">
    <property type="entry name" value="RNaseH-like_sf"/>
</dbReference>
<accession>A0A178MF68</accession>
<dbReference type="Gene3D" id="3.30.420.10">
    <property type="entry name" value="Ribonuclease H-like superfamily/Ribonuclease H"/>
    <property type="match status" value="1"/>
</dbReference>
<dbReference type="EC" id="3.1.26.4" evidence="5 12"/>
<organism evidence="14 15">
    <name type="scientific">Chloroflexus islandicus</name>
    <dbReference type="NCBI Taxonomy" id="1707952"/>
    <lineage>
        <taxon>Bacteria</taxon>
        <taxon>Bacillati</taxon>
        <taxon>Chloroflexota</taxon>
        <taxon>Chloroflexia</taxon>
        <taxon>Chloroflexales</taxon>
        <taxon>Chloroflexineae</taxon>
        <taxon>Chloroflexaceae</taxon>
        <taxon>Chloroflexus</taxon>
    </lineage>
</organism>
<dbReference type="Gene3D" id="3.40.970.10">
    <property type="entry name" value="Ribonuclease H1, N-terminal domain"/>
    <property type="match status" value="1"/>
</dbReference>
<keyword evidence="10 12" id="KW-0378">Hydrolase</keyword>
<evidence type="ECO:0000256" key="3">
    <source>
        <dbReference type="ARBA" id="ARBA00005300"/>
    </source>
</evidence>
<comment type="caution">
    <text evidence="12">Lacks conserved residue(s) required for the propagation of feature annotation.</text>
</comment>
<name>A0A178MF68_9CHLR</name>
<keyword evidence="9 12" id="KW-0255">Endonuclease</keyword>
<evidence type="ECO:0000313" key="14">
    <source>
        <dbReference type="EMBL" id="OAN47401.1"/>
    </source>
</evidence>
<comment type="catalytic activity">
    <reaction evidence="1 12">
        <text>Endonucleolytic cleavage to 5'-phosphomonoester.</text>
        <dbReference type="EC" id="3.1.26.4"/>
    </reaction>
</comment>
<comment type="subcellular location">
    <subcellularLocation>
        <location evidence="12">Cytoplasm</location>
    </subcellularLocation>
</comment>
<evidence type="ECO:0000256" key="12">
    <source>
        <dbReference type="HAMAP-Rule" id="MF_00042"/>
    </source>
</evidence>
<feature type="binding site" evidence="12">
    <location>
        <position position="129"/>
    </location>
    <ligand>
        <name>Mg(2+)</name>
        <dbReference type="ChEBI" id="CHEBI:18420"/>
        <label>1</label>
    </ligand>
</feature>
<dbReference type="RefSeq" id="WP_066784616.1">
    <property type="nucleotide sequence ID" value="NZ_LWQS01000038.1"/>
</dbReference>
<dbReference type="InterPro" id="IPR036397">
    <property type="entry name" value="RNaseH_sf"/>
</dbReference>
<feature type="binding site" evidence="12">
    <location>
        <position position="91"/>
    </location>
    <ligand>
        <name>Mg(2+)</name>
        <dbReference type="ChEBI" id="CHEBI:18420"/>
        <label>1</label>
    </ligand>
</feature>
<dbReference type="FunFam" id="3.40.970.10:FF:000002">
    <property type="entry name" value="Ribonuclease H"/>
    <property type="match status" value="1"/>
</dbReference>
<dbReference type="PROSITE" id="PS50879">
    <property type="entry name" value="RNASE_H_1"/>
    <property type="match status" value="1"/>
</dbReference>
<feature type="binding site" evidence="12">
    <location>
        <position position="151"/>
    </location>
    <ligand>
        <name>Mg(2+)</name>
        <dbReference type="ChEBI" id="CHEBI:18420"/>
        <label>1</label>
    </ligand>
</feature>